<protein>
    <submittedName>
        <fullName evidence="2">Uncharacterized protein</fullName>
    </submittedName>
</protein>
<dbReference type="Proteomes" id="UP000242525">
    <property type="component" value="Unassembled WGS sequence"/>
</dbReference>
<proteinExistence type="predicted"/>
<keyword evidence="3" id="KW-1185">Reference proteome</keyword>
<name>A0A0J9XKW4_GEOCN</name>
<dbReference type="EMBL" id="CCBN010000028">
    <property type="protein sequence ID" value="CDO58052.1"/>
    <property type="molecule type" value="Genomic_DNA"/>
</dbReference>
<comment type="caution">
    <text evidence="2">The sequence shown here is derived from an EMBL/GenBank/DDBJ whole genome shotgun (WGS) entry which is preliminary data.</text>
</comment>
<accession>A0A0J9XKW4</accession>
<dbReference type="AlphaFoldDB" id="A0A0J9XKW4"/>
<evidence type="ECO:0000313" key="3">
    <source>
        <dbReference type="Proteomes" id="UP000242525"/>
    </source>
</evidence>
<reference evidence="2" key="1">
    <citation type="submission" date="2014-03" db="EMBL/GenBank/DDBJ databases">
        <authorList>
            <person name="Casaregola S."/>
        </authorList>
    </citation>
    <scope>NUCLEOTIDE SEQUENCE [LARGE SCALE GENOMIC DNA]</scope>
    <source>
        <strain evidence="2">CLIB 918</strain>
    </source>
</reference>
<feature type="region of interest" description="Disordered" evidence="1">
    <location>
        <begin position="73"/>
        <end position="95"/>
    </location>
</feature>
<dbReference type="OrthoDB" id="4103456at2759"/>
<organism evidence="2 3">
    <name type="scientific">Geotrichum candidum</name>
    <name type="common">Oospora lactis</name>
    <name type="synonym">Dipodascus geotrichum</name>
    <dbReference type="NCBI Taxonomy" id="1173061"/>
    <lineage>
        <taxon>Eukaryota</taxon>
        <taxon>Fungi</taxon>
        <taxon>Dikarya</taxon>
        <taxon>Ascomycota</taxon>
        <taxon>Saccharomycotina</taxon>
        <taxon>Dipodascomycetes</taxon>
        <taxon>Dipodascales</taxon>
        <taxon>Dipodascaceae</taxon>
        <taxon>Geotrichum</taxon>
    </lineage>
</organism>
<feature type="compositionally biased region" description="Low complexity" evidence="1">
    <location>
        <begin position="73"/>
        <end position="91"/>
    </location>
</feature>
<evidence type="ECO:0000313" key="2">
    <source>
        <dbReference type="EMBL" id="CDO58052.1"/>
    </source>
</evidence>
<gene>
    <name evidence="2" type="ORF">BN980_GECA32s01968g</name>
</gene>
<sequence length="466" mass="52022">MFSMMPHFGPSHQDQHQKLYQYACQPKSNSIICTSWSSSTLPNPFSTSFETPMSSDYVYYHCPTSTASSASLQSHFPSHSLSSHPPSLSTSPIPPKMNPISLVSPTFTHVSSPSPEPSLLLNQSLSYSTPSSAYSSPSKTDLSETSDIVRKRVFDSDDDNVGNDFNPSSPVSKRCKLTSQHSCFFRSEKTYTISSQFLGHKTEKDIQHMLDTEYGGRLIISKRRRSSEMPHKTMLSSIITSTTKQPQGRPYSTEMIIDAIFPESLDELYSFLCVKGSTPQAHRVKLSSVHPMPLSGADKCYPPQENGIPVFSSSLEMIKYFTGGSCFSLVTAYRQSSVDRSPHKKGTCPVVKFEVEPVTDFSVDFLKRMAYPRYKAGMKVYLIPKHPSNLGGIGNEINTGKLVFYTHPGMFLQDQVQRLSQGLTMDTCSRIFHVDGIADIPGHVVYDKNIYECRSVPKTRLNYILN</sequence>
<evidence type="ECO:0000256" key="1">
    <source>
        <dbReference type="SAM" id="MobiDB-lite"/>
    </source>
</evidence>